<dbReference type="EMBL" id="CABIJS010000111">
    <property type="protein sequence ID" value="VUZ43299.1"/>
    <property type="molecule type" value="Genomic_DNA"/>
</dbReference>
<organism evidence="1 2">
    <name type="scientific">Hymenolepis diminuta</name>
    <name type="common">Rat tapeworm</name>
    <dbReference type="NCBI Taxonomy" id="6216"/>
    <lineage>
        <taxon>Eukaryota</taxon>
        <taxon>Metazoa</taxon>
        <taxon>Spiralia</taxon>
        <taxon>Lophotrochozoa</taxon>
        <taxon>Platyhelminthes</taxon>
        <taxon>Cestoda</taxon>
        <taxon>Eucestoda</taxon>
        <taxon>Cyclophyllidea</taxon>
        <taxon>Hymenolepididae</taxon>
        <taxon>Hymenolepis</taxon>
    </lineage>
</organism>
<protein>
    <submittedName>
        <fullName evidence="1">Uncharacterized protein</fullName>
    </submittedName>
</protein>
<evidence type="ECO:0000313" key="2">
    <source>
        <dbReference type="Proteomes" id="UP000321570"/>
    </source>
</evidence>
<gene>
    <name evidence="1" type="ORF">WMSIL1_LOCUS3686</name>
</gene>
<evidence type="ECO:0000313" key="1">
    <source>
        <dbReference type="EMBL" id="VUZ43299.1"/>
    </source>
</evidence>
<sequence length="53" mass="5842">MIQSPYLSCPNAPFNSPLSITASFHLKSISALMFSRSLTQVTHKTVSVFLLKT</sequence>
<dbReference type="Proteomes" id="UP000321570">
    <property type="component" value="Unassembled WGS sequence"/>
</dbReference>
<reference evidence="1 2" key="1">
    <citation type="submission" date="2019-07" db="EMBL/GenBank/DDBJ databases">
        <authorList>
            <person name="Jastrzebski P J."/>
            <person name="Paukszto L."/>
            <person name="Jastrzebski P J."/>
        </authorList>
    </citation>
    <scope>NUCLEOTIDE SEQUENCE [LARGE SCALE GENOMIC DNA]</scope>
    <source>
        <strain evidence="1 2">WMS-il1</strain>
    </source>
</reference>
<accession>A0A564Y8M2</accession>
<dbReference type="AlphaFoldDB" id="A0A564Y8M2"/>
<name>A0A564Y8M2_HYMDI</name>
<keyword evidence="2" id="KW-1185">Reference proteome</keyword>
<proteinExistence type="predicted"/>